<dbReference type="Gene3D" id="1.10.3210.10">
    <property type="entry name" value="Hypothetical protein af1432"/>
    <property type="match status" value="1"/>
</dbReference>
<dbReference type="InterPro" id="IPR006674">
    <property type="entry name" value="HD_domain"/>
</dbReference>
<dbReference type="OrthoDB" id="8895at2157"/>
<dbReference type="Proteomes" id="UP000002593">
    <property type="component" value="Chromosome"/>
</dbReference>
<dbReference type="HOGENOM" id="CLU_026821_3_2_2"/>
<dbReference type="SUPFAM" id="SSF109604">
    <property type="entry name" value="HD-domain/PDEase-like"/>
    <property type="match status" value="1"/>
</dbReference>
<dbReference type="InterPro" id="IPR045509">
    <property type="entry name" value="HD_assoc_2"/>
</dbReference>
<dbReference type="GeneID" id="4781495"/>
<evidence type="ECO:0000313" key="3">
    <source>
        <dbReference type="Proteomes" id="UP000002593"/>
    </source>
</evidence>
<dbReference type="InterPro" id="IPR003607">
    <property type="entry name" value="HD/PDEase_dom"/>
</dbReference>
<keyword evidence="3" id="KW-1185">Reference proteome</keyword>
<dbReference type="GO" id="GO:0008832">
    <property type="term" value="F:dGTPase activity"/>
    <property type="evidence" value="ECO:0007669"/>
    <property type="project" value="TreeGrafter"/>
</dbReference>
<dbReference type="eggNOG" id="arCOG04430">
    <property type="taxonomic scope" value="Archaea"/>
</dbReference>
<name>A2BJE7_HYPBU</name>
<feature type="domain" description="HD/PDEase" evidence="1">
    <location>
        <begin position="67"/>
        <end position="259"/>
    </location>
</feature>
<dbReference type="Pfam" id="PF19276">
    <property type="entry name" value="HD_assoc_2"/>
    <property type="match status" value="1"/>
</dbReference>
<accession>A2BJE7</accession>
<gene>
    <name evidence="2" type="ordered locus">Hbut_0236</name>
</gene>
<dbReference type="EMBL" id="CP000493">
    <property type="protein sequence ID" value="ABM80108.1"/>
    <property type="molecule type" value="Genomic_DNA"/>
</dbReference>
<dbReference type="KEGG" id="hbu:Hbut_0236"/>
<dbReference type="InterPro" id="IPR050135">
    <property type="entry name" value="dGTPase-like"/>
</dbReference>
<reference evidence="2 3" key="1">
    <citation type="journal article" date="2007" name="Archaea">
        <title>The genome of Hyperthermus butylicus: a sulfur-reducing, peptide fermenting, neutrophilic Crenarchaeote growing up to 108 degrees C.</title>
        <authorList>
            <person name="Brugger K."/>
            <person name="Chen L."/>
            <person name="Stark M."/>
            <person name="Zibat A."/>
            <person name="Redder P."/>
            <person name="Ruepp A."/>
            <person name="Awayez M."/>
            <person name="She Q."/>
            <person name="Garrett R.A."/>
            <person name="Klenk H.P."/>
        </authorList>
    </citation>
    <scope>NUCLEOTIDE SEQUENCE [LARGE SCALE GENOMIC DNA]</scope>
    <source>
        <strain evidence="3">DSM 5456 / JCM 9403 / PLM1-5</strain>
    </source>
</reference>
<dbReference type="EnsemblBacteria" id="ABM80108">
    <property type="protein sequence ID" value="ABM80108"/>
    <property type="gene ID" value="Hbut_0236"/>
</dbReference>
<dbReference type="PANTHER" id="PTHR11373">
    <property type="entry name" value="DEOXYNUCLEOSIDE TRIPHOSPHATE TRIPHOSPHOHYDROLASE"/>
    <property type="match status" value="1"/>
</dbReference>
<dbReference type="CDD" id="cd00077">
    <property type="entry name" value="HDc"/>
    <property type="match status" value="1"/>
</dbReference>
<dbReference type="Pfam" id="PF01966">
    <property type="entry name" value="HD"/>
    <property type="match status" value="1"/>
</dbReference>
<sequence length="539" mass="61730">MQSARVEAREVVYLLQPLPFTGKIRDAIYGDIDYVKDAEDLIFDSWPVQRLRYIYQLQLAHLVYPSATHTRFSHSLGVMHLAYRFMHRIVSQLQEKALREPGSLYNIFLEKPRELLLAARIAGLLHDIGHGPFSHAFDYYVLSRHDVVGFRVGNHEILSYVLYRFQLRDTVRRAAEGMGLDGELVVSLVDEAMKPPRDNKEYTDLANSGGFAAGLSGEDFYQPHPDMEPHKLVRLVVRDFLYPADIMDYLIRDSYFTQAPIGSIDVQRLIGETYVVEYHEQLWPAISRKAVDNLVRLLNARKLMYKNVYLHPVNKAFDHTLGMVFNRCNALSTMIAEALDAMLREGRLERYRGLTDYTIYGMLSYWLATGRLHDECSDSQAAEAVKSLLDYRKPLWKWVQRLSIPEDKAGHLARGKKAVYEQQLARDFAEHAGIDPEEVLVDIGRVSAYSSSATTITPYVFIADTVGGRVAAPEPKTLDQFLHEHRVAGEVIVTFYVERTRYRKLRDDSGAMRRLAEAAKRALHDYVPEAPIREMVETS</sequence>
<dbReference type="RefSeq" id="WP_011821425.1">
    <property type="nucleotide sequence ID" value="NC_008818.1"/>
</dbReference>
<dbReference type="AlphaFoldDB" id="A2BJE7"/>
<organism evidence="2 3">
    <name type="scientific">Hyperthermus butylicus (strain DSM 5456 / JCM 9403 / PLM1-5)</name>
    <dbReference type="NCBI Taxonomy" id="415426"/>
    <lineage>
        <taxon>Archaea</taxon>
        <taxon>Thermoproteota</taxon>
        <taxon>Thermoprotei</taxon>
        <taxon>Desulfurococcales</taxon>
        <taxon>Pyrodictiaceae</taxon>
        <taxon>Hyperthermus</taxon>
    </lineage>
</organism>
<dbReference type="GO" id="GO:0006203">
    <property type="term" value="P:dGTP catabolic process"/>
    <property type="evidence" value="ECO:0007669"/>
    <property type="project" value="TreeGrafter"/>
</dbReference>
<evidence type="ECO:0000259" key="1">
    <source>
        <dbReference type="SMART" id="SM00471"/>
    </source>
</evidence>
<evidence type="ECO:0000313" key="2">
    <source>
        <dbReference type="EMBL" id="ABM80108.1"/>
    </source>
</evidence>
<protein>
    <submittedName>
        <fullName evidence="2">Phosphohydrolase-HD superfamily</fullName>
    </submittedName>
</protein>
<dbReference type="SMART" id="SM00471">
    <property type="entry name" value="HDc"/>
    <property type="match status" value="1"/>
</dbReference>
<proteinExistence type="predicted"/>
<dbReference type="PANTHER" id="PTHR11373:SF4">
    <property type="entry name" value="DEOXYNUCLEOSIDE TRIPHOSPHATE TRIPHOSPHOHYDROLASE SAMHD1"/>
    <property type="match status" value="1"/>
</dbReference>